<proteinExistence type="inferred from homology"/>
<accession>A0A6M2DHW5</accession>
<sequence length="230" mass="27078">MTLKLYYDLMSQPSRALYIFLQVAKIPFESCPVALRNGAHYTPEFEQINRFKKVPCIEDGDFKLSESIAIMRYLSKTRPIAQHWYPNEFHEQALVDEFLEWQHIGLRLHCAMYFQIKWLIPIISGKEPKPEKIQEYQKRMEESLDLMENIWLKNGQYLTGSKITFADILAACEIEQPTMAGYCPIEGRPKLKSWLERVRKDLTPYYDDAHKIVYKIAKRGGKRPENLSQL</sequence>
<dbReference type="InterPro" id="IPR040079">
    <property type="entry name" value="Glutathione_S-Trfase"/>
</dbReference>
<reference evidence="10" key="1">
    <citation type="submission" date="2020-03" db="EMBL/GenBank/DDBJ databases">
        <title>Transcriptomic Profiling of the Digestive Tract of the Rat Flea, Xenopsylla cheopis, Following Blood Feeding and Infection with Yersinia pestis.</title>
        <authorList>
            <person name="Bland D.M."/>
            <person name="Martens C.A."/>
            <person name="Virtaneva K."/>
            <person name="Kanakabandi K."/>
            <person name="Long D."/>
            <person name="Rosenke R."/>
            <person name="Saturday G.A."/>
            <person name="Hoyt F.H."/>
            <person name="Bruno D.P."/>
            <person name="Ribeiro J.M.C."/>
            <person name="Hinnebusch J."/>
        </authorList>
    </citation>
    <scope>NUCLEOTIDE SEQUENCE</scope>
</reference>
<dbReference type="PANTHER" id="PTHR43917">
    <property type="match status" value="1"/>
</dbReference>
<dbReference type="InterPro" id="IPR040077">
    <property type="entry name" value="GST_C_Theta"/>
</dbReference>
<evidence type="ECO:0000256" key="3">
    <source>
        <dbReference type="ARBA" id="ARBA00011738"/>
    </source>
</evidence>
<dbReference type="Gene3D" id="3.40.30.10">
    <property type="entry name" value="Glutaredoxin"/>
    <property type="match status" value="1"/>
</dbReference>
<name>A0A6M2DHW5_XENCH</name>
<dbReference type="GO" id="GO:0005737">
    <property type="term" value="C:cytoplasm"/>
    <property type="evidence" value="ECO:0007669"/>
    <property type="project" value="UniProtKB-SubCell"/>
</dbReference>
<comment type="similarity">
    <text evidence="2">Belongs to the GST superfamily. Theta family.</text>
</comment>
<dbReference type="InterPro" id="IPR010987">
    <property type="entry name" value="Glutathione-S-Trfase_C-like"/>
</dbReference>
<evidence type="ECO:0000256" key="7">
    <source>
        <dbReference type="ARBA" id="ARBA00047960"/>
    </source>
</evidence>
<dbReference type="GO" id="GO:0004364">
    <property type="term" value="F:glutathione transferase activity"/>
    <property type="evidence" value="ECO:0007669"/>
    <property type="project" value="UniProtKB-EC"/>
</dbReference>
<evidence type="ECO:0000256" key="1">
    <source>
        <dbReference type="ARBA" id="ARBA00004496"/>
    </source>
</evidence>
<dbReference type="GO" id="GO:0006749">
    <property type="term" value="P:glutathione metabolic process"/>
    <property type="evidence" value="ECO:0007669"/>
    <property type="project" value="TreeGrafter"/>
</dbReference>
<dbReference type="SFLD" id="SFLDG00358">
    <property type="entry name" value="Main_(cytGST)"/>
    <property type="match status" value="1"/>
</dbReference>
<dbReference type="InterPro" id="IPR036282">
    <property type="entry name" value="Glutathione-S-Trfase_C_sf"/>
</dbReference>
<dbReference type="CDD" id="cd03183">
    <property type="entry name" value="GST_C_Theta"/>
    <property type="match status" value="1"/>
</dbReference>
<keyword evidence="6 10" id="KW-0808">Transferase</keyword>
<dbReference type="SFLD" id="SFLDS00019">
    <property type="entry name" value="Glutathione_Transferase_(cytos"/>
    <property type="match status" value="1"/>
</dbReference>
<comment type="catalytic activity">
    <reaction evidence="7">
        <text>RX + glutathione = an S-substituted glutathione + a halide anion + H(+)</text>
        <dbReference type="Rhea" id="RHEA:16437"/>
        <dbReference type="ChEBI" id="CHEBI:15378"/>
        <dbReference type="ChEBI" id="CHEBI:16042"/>
        <dbReference type="ChEBI" id="CHEBI:17792"/>
        <dbReference type="ChEBI" id="CHEBI:57925"/>
        <dbReference type="ChEBI" id="CHEBI:90779"/>
        <dbReference type="EC" id="2.5.1.18"/>
    </reaction>
</comment>
<evidence type="ECO:0000256" key="5">
    <source>
        <dbReference type="ARBA" id="ARBA00022490"/>
    </source>
</evidence>
<evidence type="ECO:0000259" key="9">
    <source>
        <dbReference type="PROSITE" id="PS50405"/>
    </source>
</evidence>
<protein>
    <recommendedName>
        <fullName evidence="4">glutathione transferase</fullName>
        <ecNumber evidence="4">2.5.1.18</ecNumber>
    </recommendedName>
</protein>
<dbReference type="InterPro" id="IPR040075">
    <property type="entry name" value="GST_N_Theta"/>
</dbReference>
<dbReference type="PANTHER" id="PTHR43917:SF8">
    <property type="entry name" value="GH16740P-RELATED"/>
    <property type="match status" value="1"/>
</dbReference>
<dbReference type="InterPro" id="IPR004045">
    <property type="entry name" value="Glutathione_S-Trfase_N"/>
</dbReference>
<evidence type="ECO:0000256" key="2">
    <source>
        <dbReference type="ARBA" id="ARBA00009899"/>
    </source>
</evidence>
<dbReference type="InterPro" id="IPR036249">
    <property type="entry name" value="Thioredoxin-like_sf"/>
</dbReference>
<dbReference type="AlphaFoldDB" id="A0A6M2DHW5"/>
<organism evidence="10">
    <name type="scientific">Xenopsylla cheopis</name>
    <name type="common">Oriental rat flea</name>
    <name type="synonym">Pulex cheopis</name>
    <dbReference type="NCBI Taxonomy" id="163159"/>
    <lineage>
        <taxon>Eukaryota</taxon>
        <taxon>Metazoa</taxon>
        <taxon>Ecdysozoa</taxon>
        <taxon>Arthropoda</taxon>
        <taxon>Hexapoda</taxon>
        <taxon>Insecta</taxon>
        <taxon>Pterygota</taxon>
        <taxon>Neoptera</taxon>
        <taxon>Endopterygota</taxon>
        <taxon>Siphonaptera</taxon>
        <taxon>Pulicidae</taxon>
        <taxon>Xenopsyllinae</taxon>
        <taxon>Xenopsylla</taxon>
    </lineage>
</organism>
<dbReference type="SUPFAM" id="SSF52833">
    <property type="entry name" value="Thioredoxin-like"/>
    <property type="match status" value="1"/>
</dbReference>
<dbReference type="Gene3D" id="1.20.1050.10">
    <property type="match status" value="1"/>
</dbReference>
<keyword evidence="5" id="KW-0963">Cytoplasm</keyword>
<evidence type="ECO:0000259" key="8">
    <source>
        <dbReference type="PROSITE" id="PS50404"/>
    </source>
</evidence>
<dbReference type="SFLD" id="SFLDG01153">
    <property type="entry name" value="Main.4:_Theta-like"/>
    <property type="match status" value="1"/>
</dbReference>
<comment type="subunit">
    <text evidence="3">Homodimer.</text>
</comment>
<feature type="domain" description="GST N-terminal" evidence="8">
    <location>
        <begin position="1"/>
        <end position="82"/>
    </location>
</feature>
<evidence type="ECO:0000313" key="10">
    <source>
        <dbReference type="EMBL" id="NOV45484.1"/>
    </source>
</evidence>
<dbReference type="EMBL" id="GIIL01001758">
    <property type="protein sequence ID" value="NOV45484.1"/>
    <property type="molecule type" value="Transcribed_RNA"/>
</dbReference>
<dbReference type="PROSITE" id="PS50404">
    <property type="entry name" value="GST_NTER"/>
    <property type="match status" value="1"/>
</dbReference>
<feature type="domain" description="GST C-terminal" evidence="9">
    <location>
        <begin position="88"/>
        <end position="228"/>
    </location>
</feature>
<evidence type="ECO:0000256" key="6">
    <source>
        <dbReference type="ARBA" id="ARBA00022679"/>
    </source>
</evidence>
<dbReference type="InterPro" id="IPR051369">
    <property type="entry name" value="GST_Theta"/>
</dbReference>
<evidence type="ECO:0000256" key="4">
    <source>
        <dbReference type="ARBA" id="ARBA00012452"/>
    </source>
</evidence>
<comment type="subcellular location">
    <subcellularLocation>
        <location evidence="1">Cytoplasm</location>
    </subcellularLocation>
</comment>
<dbReference type="EC" id="2.5.1.18" evidence="4"/>
<dbReference type="SUPFAM" id="SSF47616">
    <property type="entry name" value="GST C-terminal domain-like"/>
    <property type="match status" value="1"/>
</dbReference>
<dbReference type="PROSITE" id="PS50405">
    <property type="entry name" value="GST_CTER"/>
    <property type="match status" value="1"/>
</dbReference>
<dbReference type="InterPro" id="IPR004046">
    <property type="entry name" value="GST_C"/>
</dbReference>
<dbReference type="Pfam" id="PF02798">
    <property type="entry name" value="GST_N"/>
    <property type="match status" value="1"/>
</dbReference>
<dbReference type="Pfam" id="PF00043">
    <property type="entry name" value="GST_C"/>
    <property type="match status" value="1"/>
</dbReference>
<dbReference type="FunFam" id="3.40.30.10:FF:000176">
    <property type="entry name" value="Glutathione S-transferase theta-1"/>
    <property type="match status" value="1"/>
</dbReference>
<dbReference type="CDD" id="cd03050">
    <property type="entry name" value="GST_N_Theta"/>
    <property type="match status" value="1"/>
</dbReference>
<dbReference type="FunFam" id="1.20.1050.10:FF:000008">
    <property type="entry name" value="Glutathione S-transferase theta-1"/>
    <property type="match status" value="1"/>
</dbReference>